<dbReference type="Gene3D" id="3.30.30.30">
    <property type="match status" value="1"/>
</dbReference>
<evidence type="ECO:0000256" key="9">
    <source>
        <dbReference type="SAM" id="MobiDB-lite"/>
    </source>
</evidence>
<dbReference type="InterPro" id="IPR029047">
    <property type="entry name" value="HSP70_peptide-bd_sf"/>
</dbReference>
<dbReference type="GO" id="GO:0005524">
    <property type="term" value="F:ATP binding"/>
    <property type="evidence" value="ECO:0007669"/>
    <property type="project" value="UniProtKB-KW"/>
</dbReference>
<dbReference type="CDD" id="cd10230">
    <property type="entry name" value="ASKHA_NBD_HSP70_HYOU1"/>
    <property type="match status" value="1"/>
</dbReference>
<proteinExistence type="inferred from homology"/>
<keyword evidence="6" id="KW-0067">ATP-binding</keyword>
<dbReference type="SUPFAM" id="SSF53067">
    <property type="entry name" value="Actin-like ATPase domain"/>
    <property type="match status" value="2"/>
</dbReference>
<dbReference type="EMBL" id="JH823231">
    <property type="protein sequence ID" value="EKC26145.1"/>
    <property type="molecule type" value="Genomic_DNA"/>
</dbReference>
<evidence type="ECO:0000256" key="6">
    <source>
        <dbReference type="ARBA" id="ARBA00022840"/>
    </source>
</evidence>
<dbReference type="AlphaFoldDB" id="K1QBF7"/>
<feature type="compositionally biased region" description="Acidic residues" evidence="9">
    <location>
        <begin position="982"/>
        <end position="998"/>
    </location>
</feature>
<feature type="compositionally biased region" description="Basic and acidic residues" evidence="9">
    <location>
        <begin position="589"/>
        <end position="621"/>
    </location>
</feature>
<evidence type="ECO:0000256" key="8">
    <source>
        <dbReference type="ARBA" id="ARBA00040503"/>
    </source>
</evidence>
<dbReference type="Pfam" id="PF00012">
    <property type="entry name" value="HSP70"/>
    <property type="match status" value="1"/>
</dbReference>
<feature type="region of interest" description="Disordered" evidence="9">
    <location>
        <begin position="568"/>
        <end position="690"/>
    </location>
</feature>
<keyword evidence="3 10" id="KW-0732">Signal</keyword>
<dbReference type="GO" id="GO:0140662">
    <property type="term" value="F:ATP-dependent protein folding chaperone"/>
    <property type="evidence" value="ECO:0007669"/>
    <property type="project" value="InterPro"/>
</dbReference>
<dbReference type="Gene3D" id="3.30.420.40">
    <property type="match status" value="2"/>
</dbReference>
<sequence>MAVMRSTHIKELALLACISLLFPTACEYIFRSNGASLAVMSIDLGSEFIKIGLVKPGVPMEIVLNDESSRKSSTIVALRDGDRLFGTAAEATAVKVPKKAYWYLTQIIGKRFEDPQVDLYRKRFPYYDIVKDEERGTPLFKVDDETTYSPEELLAMVLEKAKSSAEAFADTPISDAVITVPSYFTQSERRAVKEAAELVGINVLQLISDNVAVALNYGVFRRKMFNSTTQYYMFYDAGATSTSATLVGYQMVKSKEGDRVETNPQLVVKGVGFDKSLGGLEMTLRLRNHLAKLFNAQKKTKTDVFTNDRSMGKLFKEANRLKKVLSANVEHMAQVEGLLEDIDFKAKVTREDFEEMNKDLFDRVTKPIEDALQTSQVTLPEITDVILMGGGTRVPKVQEKLLEFLKRDVLGKSINTDEAAALGAVYHAADLGKGFKVKKFLIKDACHYPIVVEFEKQTAESAEDKPKIVKRTLFGRMNPYPQKKVMTFNKHVKDFSFNVSYGDLSFLSEDDLRSFPDHLIHTYHLKGVETAFKKHVEKADSKGVKAHFRMDEDGILHLDRVEFVFEKEGPPEESTWSKLGDTISGFFGGKEDKEDKKPTTDETAQEGDKPEDKSGEGKTESEAQQPKPDSGDKKIPADEEKKNEETTEKPTKEKSEDKKEDKKEGKKQTVKKETEKADNTTKTENKTEEVKAPKVTFIKEDILAENESFDILPITTEKFKAAKKRLAELTAKDKEKKLLEMAKNDLEAYIYDMNDKLTDEDHEKCSTSAQREEYSKLFAEAGEWMYEQEEDAKKEVYLNKLKELKKLVKDLVYRVKELKERPKALDALNSMLNHSEFFLVSVRNLSLGEDPMFTEVEATTLEKLINETYQWLETMTKDQNITPLTEKPKLLVDDIAMKYQALDREVKYLINKAKMYRPKTKPKASKNTTATNNTKADTNSSDSTSGESTKSGTDEGPQLDVPETETKAPKRRPKSKRGEEKSEGEEEILQLDEGEGSEGSEGTTTKKTEDPDDAVTHDASDL</sequence>
<gene>
    <name evidence="11" type="ORF">CGI_10027129</name>
</gene>
<feature type="region of interest" description="Disordered" evidence="9">
    <location>
        <begin position="918"/>
        <end position="1022"/>
    </location>
</feature>
<dbReference type="Gene3D" id="3.90.640.10">
    <property type="entry name" value="Actin, Chain A, domain 4"/>
    <property type="match status" value="1"/>
</dbReference>
<dbReference type="Gene3D" id="1.20.1270.10">
    <property type="match status" value="1"/>
</dbReference>
<dbReference type="GO" id="GO:0034663">
    <property type="term" value="C:endoplasmic reticulum chaperone complex"/>
    <property type="evidence" value="ECO:0007669"/>
    <property type="project" value="TreeGrafter"/>
</dbReference>
<dbReference type="GO" id="GO:0030968">
    <property type="term" value="P:endoplasmic reticulum unfolded protein response"/>
    <property type="evidence" value="ECO:0007669"/>
    <property type="project" value="TreeGrafter"/>
</dbReference>
<evidence type="ECO:0000256" key="3">
    <source>
        <dbReference type="ARBA" id="ARBA00022729"/>
    </source>
</evidence>
<dbReference type="InParanoid" id="K1QBF7"/>
<dbReference type="InterPro" id="IPR013126">
    <property type="entry name" value="Hsp_70_fam"/>
</dbReference>
<dbReference type="FunCoup" id="K1QBF7">
    <property type="interactions" value="1646"/>
</dbReference>
<dbReference type="FunFam" id="3.90.640.10:FF:000012">
    <property type="entry name" value="Hypoxia up-regulated protein 1"/>
    <property type="match status" value="1"/>
</dbReference>
<evidence type="ECO:0000256" key="10">
    <source>
        <dbReference type="SAM" id="SignalP"/>
    </source>
</evidence>
<dbReference type="InterPro" id="IPR029048">
    <property type="entry name" value="HSP70_C_sf"/>
</dbReference>
<reference evidence="11" key="1">
    <citation type="journal article" date="2012" name="Nature">
        <title>The oyster genome reveals stress adaptation and complexity of shell formation.</title>
        <authorList>
            <person name="Zhang G."/>
            <person name="Fang X."/>
            <person name="Guo X."/>
            <person name="Li L."/>
            <person name="Luo R."/>
            <person name="Xu F."/>
            <person name="Yang P."/>
            <person name="Zhang L."/>
            <person name="Wang X."/>
            <person name="Qi H."/>
            <person name="Xiong Z."/>
            <person name="Que H."/>
            <person name="Xie Y."/>
            <person name="Holland P.W."/>
            <person name="Paps J."/>
            <person name="Zhu Y."/>
            <person name="Wu F."/>
            <person name="Chen Y."/>
            <person name="Wang J."/>
            <person name="Peng C."/>
            <person name="Meng J."/>
            <person name="Yang L."/>
            <person name="Liu J."/>
            <person name="Wen B."/>
            <person name="Zhang N."/>
            <person name="Huang Z."/>
            <person name="Zhu Q."/>
            <person name="Feng Y."/>
            <person name="Mount A."/>
            <person name="Hedgecock D."/>
            <person name="Xu Z."/>
            <person name="Liu Y."/>
            <person name="Domazet-Loso T."/>
            <person name="Du Y."/>
            <person name="Sun X."/>
            <person name="Zhang S."/>
            <person name="Liu B."/>
            <person name="Cheng P."/>
            <person name="Jiang X."/>
            <person name="Li J."/>
            <person name="Fan D."/>
            <person name="Wang W."/>
            <person name="Fu W."/>
            <person name="Wang T."/>
            <person name="Wang B."/>
            <person name="Zhang J."/>
            <person name="Peng Z."/>
            <person name="Li Y."/>
            <person name="Li N."/>
            <person name="Wang J."/>
            <person name="Chen M."/>
            <person name="He Y."/>
            <person name="Tan F."/>
            <person name="Song X."/>
            <person name="Zheng Q."/>
            <person name="Huang R."/>
            <person name="Yang H."/>
            <person name="Du X."/>
            <person name="Chen L."/>
            <person name="Yang M."/>
            <person name="Gaffney P.M."/>
            <person name="Wang S."/>
            <person name="Luo L."/>
            <person name="She Z."/>
            <person name="Ming Y."/>
            <person name="Huang W."/>
            <person name="Zhang S."/>
            <person name="Huang B."/>
            <person name="Zhang Y."/>
            <person name="Qu T."/>
            <person name="Ni P."/>
            <person name="Miao G."/>
            <person name="Wang J."/>
            <person name="Wang Q."/>
            <person name="Steinberg C.E."/>
            <person name="Wang H."/>
            <person name="Li N."/>
            <person name="Qian L."/>
            <person name="Zhang G."/>
            <person name="Li Y."/>
            <person name="Yang H."/>
            <person name="Liu X."/>
            <person name="Wang J."/>
            <person name="Yin Y."/>
            <person name="Wang J."/>
        </authorList>
    </citation>
    <scope>NUCLEOTIDE SEQUENCE [LARGE SCALE GENOMIC DNA]</scope>
    <source>
        <strain evidence="11">05x7-T-G4-1.051#20</strain>
    </source>
</reference>
<keyword evidence="7" id="KW-0143">Chaperone</keyword>
<keyword evidence="4" id="KW-0547">Nucleotide-binding</keyword>
<evidence type="ECO:0000256" key="7">
    <source>
        <dbReference type="ARBA" id="ARBA00023186"/>
    </source>
</evidence>
<dbReference type="FunFam" id="3.30.30.30:FF:000004">
    <property type="entry name" value="hypoxia up-regulated protein 1"/>
    <property type="match status" value="1"/>
</dbReference>
<dbReference type="FunFam" id="1.20.1270.10:FF:000002">
    <property type="entry name" value="Heat shock 70 kDa protein 4"/>
    <property type="match status" value="1"/>
</dbReference>
<feature type="signal peptide" evidence="10">
    <location>
        <begin position="1"/>
        <end position="26"/>
    </location>
</feature>
<dbReference type="GO" id="GO:0005788">
    <property type="term" value="C:endoplasmic reticulum lumen"/>
    <property type="evidence" value="ECO:0007669"/>
    <property type="project" value="UniProtKB-SubCell"/>
</dbReference>
<feature type="compositionally biased region" description="Basic and acidic residues" evidence="9">
    <location>
        <begin position="629"/>
        <end position="690"/>
    </location>
</feature>
<feature type="compositionally biased region" description="Low complexity" evidence="9">
    <location>
        <begin position="925"/>
        <end position="956"/>
    </location>
</feature>
<dbReference type="SUPFAM" id="SSF100934">
    <property type="entry name" value="Heat shock protein 70kD (HSP70), C-terminal subdomain"/>
    <property type="match status" value="1"/>
</dbReference>
<evidence type="ECO:0000256" key="4">
    <source>
        <dbReference type="ARBA" id="ARBA00022741"/>
    </source>
</evidence>
<dbReference type="PANTHER" id="PTHR45639:SF3">
    <property type="entry name" value="HYPOXIA UP-REGULATED PROTEIN 1"/>
    <property type="match status" value="1"/>
</dbReference>
<accession>K1QBF7</accession>
<dbReference type="PRINTS" id="PR00301">
    <property type="entry name" value="HEATSHOCK70"/>
</dbReference>
<feature type="compositionally biased region" description="Basic and acidic residues" evidence="9">
    <location>
        <begin position="1004"/>
        <end position="1022"/>
    </location>
</feature>
<dbReference type="InterPro" id="IPR043129">
    <property type="entry name" value="ATPase_NBD"/>
</dbReference>
<evidence type="ECO:0000256" key="1">
    <source>
        <dbReference type="ARBA" id="ARBA00004319"/>
    </source>
</evidence>
<evidence type="ECO:0000256" key="5">
    <source>
        <dbReference type="ARBA" id="ARBA00022824"/>
    </source>
</evidence>
<name>K1QBF7_MAGGI</name>
<organism evidence="11">
    <name type="scientific">Magallana gigas</name>
    <name type="common">Pacific oyster</name>
    <name type="synonym">Crassostrea gigas</name>
    <dbReference type="NCBI Taxonomy" id="29159"/>
    <lineage>
        <taxon>Eukaryota</taxon>
        <taxon>Metazoa</taxon>
        <taxon>Spiralia</taxon>
        <taxon>Lophotrochozoa</taxon>
        <taxon>Mollusca</taxon>
        <taxon>Bivalvia</taxon>
        <taxon>Autobranchia</taxon>
        <taxon>Pteriomorphia</taxon>
        <taxon>Ostreida</taxon>
        <taxon>Ostreoidea</taxon>
        <taxon>Ostreidae</taxon>
        <taxon>Magallana</taxon>
    </lineage>
</organism>
<comment type="similarity">
    <text evidence="2">Belongs to the heat shock protein 70 family.</text>
</comment>
<evidence type="ECO:0000313" key="11">
    <source>
        <dbReference type="EMBL" id="EKC26145.1"/>
    </source>
</evidence>
<evidence type="ECO:0000256" key="2">
    <source>
        <dbReference type="ARBA" id="ARBA00007381"/>
    </source>
</evidence>
<keyword evidence="5" id="KW-0256">Endoplasmic reticulum</keyword>
<feature type="chain" id="PRO_5043590287" description="Hypoxia up-regulated protein 1" evidence="10">
    <location>
        <begin position="27"/>
        <end position="1022"/>
    </location>
</feature>
<dbReference type="PANTHER" id="PTHR45639">
    <property type="entry name" value="HSC70CB, ISOFORM G-RELATED"/>
    <property type="match status" value="1"/>
</dbReference>
<dbReference type="Gene3D" id="2.60.34.10">
    <property type="entry name" value="Substrate Binding Domain Of DNAk, Chain A, domain 1"/>
    <property type="match status" value="1"/>
</dbReference>
<protein>
    <recommendedName>
        <fullName evidence="8">Hypoxia up-regulated protein 1</fullName>
    </recommendedName>
</protein>
<dbReference type="HOGENOM" id="CLU_005965_5_0_1"/>
<dbReference type="InterPro" id="IPR018181">
    <property type="entry name" value="Heat_shock_70_CS"/>
</dbReference>
<comment type="subcellular location">
    <subcellularLocation>
        <location evidence="1">Endoplasmic reticulum lumen</location>
    </subcellularLocation>
</comment>
<dbReference type="PROSITE" id="PS01036">
    <property type="entry name" value="HSP70_3"/>
    <property type="match status" value="1"/>
</dbReference>